<accession>A0A344UW64</accession>
<proteinExistence type="predicted"/>
<protein>
    <submittedName>
        <fullName evidence="1">Uncharacterized protein</fullName>
    </submittedName>
</protein>
<dbReference type="RefSeq" id="WP_114045379.1">
    <property type="nucleotide sequence ID" value="NZ_CP025198.1"/>
</dbReference>
<gene>
    <name evidence="1" type="ORF">JS278_02371</name>
</gene>
<evidence type="ECO:0000313" key="1">
    <source>
        <dbReference type="EMBL" id="AXE39512.1"/>
    </source>
</evidence>
<sequence>MSSEGDDLPIYRALESPGDVPGFLERSLTHLRGHADDEELTFEAVDFEKVEGIWLCGLSVYDPDMDAAGKPWGVAMLAWETEAREAMSRLWGRPMIHSPRLVGDAREPEGILDHVLINLGYDHAEMWDRHDVFLALLTKWDGEPGVGSLQQLVMVVPRRLVMEGNSALIDDTTDDLLMHGEHPTELHRRAWLMSTVFGDGEARLHEAPLDGTRCSLQAHDGTTTVWIFADDGRVLLLINDPACTFNRLVARAAGDDPDAADTRRDEKLILLERLLDGVPDDLLGAVASPAVTVRGEIAGHDLEFGLLDDRPVPIITGAFWFDGTSWNVPRGLTVAGRRNGLGTDDFGFAAAVRRPYRLGGSFTPDAFGSSDDVERRALLDEFFAACPFPEQPRPEGPVRLGDGILIDADPAAVTEDVERVTRAWWYRDPDGQALDDETFTIGGRRLRHDGSGVMHEPLLLADPWTDDVFQSWVDDLVDAMTDRWGPPLGLSAFERTSGQERHTPLTRLMRGMGLEQGPLWWVNGHAVLLLAGTMPDPSHILRPQAILEIGRADTLIELLGRTSIWETRMRLRAIAECGSVTWDGPALPGSDIVPDARRAVLRTDGFTWEGYFTHDGRGMLITYRADGTTAPDPDLDDLFDGVPEDLMTLLDGPDPTGDAPIAVFCHDGLDWRASRGMLRAAYRRSDDDGQDGLLAGLYAQDTGAPRLARLLREGSASPQDHGAALEESLIGSLNDLLDVIVGGPDRRFLLDAALSNPDPRSRREIALWLLESPGDAAGQLSSGTPINVLLANPTLDGADAVILERMCELGAETGPGLLGERGLDPTEQLRARATGRQDLDRLVEILADPQTVTG</sequence>
<organism evidence="1 2">
    <name type="scientific">Acidipropionibacterium virtanenii</name>
    <dbReference type="NCBI Taxonomy" id="2057246"/>
    <lineage>
        <taxon>Bacteria</taxon>
        <taxon>Bacillati</taxon>
        <taxon>Actinomycetota</taxon>
        <taxon>Actinomycetes</taxon>
        <taxon>Propionibacteriales</taxon>
        <taxon>Propionibacteriaceae</taxon>
        <taxon>Acidipropionibacterium</taxon>
    </lineage>
</organism>
<dbReference type="OrthoDB" id="4991189at2"/>
<dbReference type="Proteomes" id="UP000251995">
    <property type="component" value="Chromosome"/>
</dbReference>
<dbReference type="AlphaFoldDB" id="A0A344UW64"/>
<evidence type="ECO:0000313" key="2">
    <source>
        <dbReference type="Proteomes" id="UP000251995"/>
    </source>
</evidence>
<keyword evidence="2" id="KW-1185">Reference proteome</keyword>
<reference evidence="1 2" key="1">
    <citation type="submission" date="2017-12" db="EMBL/GenBank/DDBJ databases">
        <title>The whole genome sequence of the Acidipropionibacterium virtanenii sp. nov. type strain JS278.</title>
        <authorList>
            <person name="Laine P."/>
            <person name="Deptula P."/>
            <person name="Varmanen P."/>
            <person name="Auvinen P."/>
        </authorList>
    </citation>
    <scope>NUCLEOTIDE SEQUENCE [LARGE SCALE GENOMIC DNA]</scope>
    <source>
        <strain evidence="1 2">JS278</strain>
    </source>
</reference>
<name>A0A344UW64_9ACTN</name>
<dbReference type="KEGG" id="acij:JS278_02371"/>
<dbReference type="EMBL" id="CP025198">
    <property type="protein sequence ID" value="AXE39512.1"/>
    <property type="molecule type" value="Genomic_DNA"/>
</dbReference>